<dbReference type="PANTHER" id="PTHR21198:SF7">
    <property type="entry name" value="ASPARTATE-GLUTAMATE RACEMASE FAMILY"/>
    <property type="match status" value="1"/>
</dbReference>
<dbReference type="InterPro" id="IPR033134">
    <property type="entry name" value="Asp/Glu_racemase_AS_2"/>
</dbReference>
<protein>
    <submittedName>
        <fullName evidence="3">Aspartate racemase</fullName>
        <ecNumber evidence="3">5.1.1.13</ecNumber>
    </submittedName>
</protein>
<comment type="similarity">
    <text evidence="1">Belongs to the aspartate/glutamate racemases family.</text>
</comment>
<dbReference type="EMBL" id="CP020331">
    <property type="protein sequence ID" value="AQZ53652.1"/>
    <property type="molecule type" value="Genomic_DNA"/>
</dbReference>
<reference evidence="3 4" key="1">
    <citation type="submission" date="2017-03" db="EMBL/GenBank/DDBJ databases">
        <title>Foreign affairs: Plasmid Transfer between Roseobacters and Rhizobia.</title>
        <authorList>
            <person name="Bartling P."/>
            <person name="Bunk B."/>
            <person name="Overmann J."/>
            <person name="Brinkmann H."/>
            <person name="Petersen J."/>
        </authorList>
    </citation>
    <scope>NUCLEOTIDE SEQUENCE [LARGE SCALE GENOMIC DNA]</scope>
    <source>
        <strain evidence="3 4">MACL11</strain>
        <plasmid evidence="4">Plasmid pmm593</plasmid>
    </source>
</reference>
<dbReference type="Gene3D" id="3.40.50.1860">
    <property type="match status" value="2"/>
</dbReference>
<evidence type="ECO:0000256" key="1">
    <source>
        <dbReference type="ARBA" id="ARBA00007847"/>
    </source>
</evidence>
<proteinExistence type="inferred from homology"/>
<sequence>MKKTIGMIGGMSWESTAVYYKEINELVRKRFGGLVSADILMRSVDFSEIVAWQKAGQWDKASAYLGQVGRNLQRGGADCVLICTNTMHMIANEVSAQFDIPLIHIVDVTGRSLKAVGMKRPLLLATRYTMEQGFYRDRLESEHGISAMVPDAADRQAVHDIIFDELCCGIVQDASREVYRGAIEKAKAAGCDSVILGCTEIGLLIGPADTDLPVFDSTKLHAAAAVDFACAEDQDRLREPA</sequence>
<dbReference type="Proteomes" id="UP000191135">
    <property type="component" value="Plasmid pMM593"/>
</dbReference>
<keyword evidence="2 3" id="KW-0413">Isomerase</keyword>
<geneLocation type="plasmid" evidence="4">
    <name>pmm593</name>
</geneLocation>
<dbReference type="EC" id="5.1.1.13" evidence="3"/>
<keyword evidence="4" id="KW-1185">Reference proteome</keyword>
<dbReference type="KEGG" id="mmed:Mame_04360"/>
<dbReference type="PANTHER" id="PTHR21198">
    <property type="entry name" value="GLUTAMATE RACEMASE"/>
    <property type="match status" value="1"/>
</dbReference>
<dbReference type="GO" id="GO:0047689">
    <property type="term" value="F:aspartate racemase activity"/>
    <property type="evidence" value="ECO:0007669"/>
    <property type="project" value="UniProtKB-EC"/>
</dbReference>
<name>A0A1U9Z7U8_9HYPH</name>
<dbReference type="InterPro" id="IPR001920">
    <property type="entry name" value="Asp/Glu_race"/>
</dbReference>
<dbReference type="NCBIfam" id="TIGR00035">
    <property type="entry name" value="asp_race"/>
    <property type="match status" value="1"/>
</dbReference>
<dbReference type="InterPro" id="IPR004380">
    <property type="entry name" value="Asp_race"/>
</dbReference>
<evidence type="ECO:0000313" key="3">
    <source>
        <dbReference type="EMBL" id="AQZ53652.1"/>
    </source>
</evidence>
<dbReference type="eggNOG" id="COG1794">
    <property type="taxonomic scope" value="Bacteria"/>
</dbReference>
<accession>A0A1U9Z7U8</accession>
<gene>
    <name evidence="3" type="ORF">Mame_04360</name>
</gene>
<organism evidence="3 4">
    <name type="scientific">Martelella mediterranea DSM 17316</name>
    <dbReference type="NCBI Taxonomy" id="1122214"/>
    <lineage>
        <taxon>Bacteria</taxon>
        <taxon>Pseudomonadati</taxon>
        <taxon>Pseudomonadota</taxon>
        <taxon>Alphaproteobacteria</taxon>
        <taxon>Hyphomicrobiales</taxon>
        <taxon>Aurantimonadaceae</taxon>
        <taxon>Martelella</taxon>
    </lineage>
</organism>
<keyword evidence="3" id="KW-0614">Plasmid</keyword>
<dbReference type="AlphaFoldDB" id="A0A1U9Z7U8"/>
<evidence type="ECO:0000256" key="2">
    <source>
        <dbReference type="ARBA" id="ARBA00023235"/>
    </source>
</evidence>
<dbReference type="Pfam" id="PF01177">
    <property type="entry name" value="Asp_Glu_race"/>
    <property type="match status" value="1"/>
</dbReference>
<dbReference type="InterPro" id="IPR015942">
    <property type="entry name" value="Asp/Glu/hydantoin_racemase"/>
</dbReference>
<dbReference type="SUPFAM" id="SSF53681">
    <property type="entry name" value="Aspartate/glutamate racemase"/>
    <property type="match status" value="2"/>
</dbReference>
<evidence type="ECO:0000313" key="4">
    <source>
        <dbReference type="Proteomes" id="UP000191135"/>
    </source>
</evidence>
<dbReference type="PROSITE" id="PS00924">
    <property type="entry name" value="ASP_GLU_RACEMASE_2"/>
    <property type="match status" value="1"/>
</dbReference>